<dbReference type="InterPro" id="IPR007110">
    <property type="entry name" value="Ig-like_dom"/>
</dbReference>
<feature type="chain" id="PRO_5036895113" evidence="1">
    <location>
        <begin position="19"/>
        <end position="122"/>
    </location>
</feature>
<accession>A0A8B7NJU2</accession>
<gene>
    <name evidence="4" type="primary">LOC108670937</name>
</gene>
<protein>
    <submittedName>
        <fullName evidence="4">Uncharacterized protein LOC108670937</fullName>
    </submittedName>
</protein>
<keyword evidence="1" id="KW-0732">Signal</keyword>
<evidence type="ECO:0000256" key="1">
    <source>
        <dbReference type="SAM" id="SignalP"/>
    </source>
</evidence>
<proteinExistence type="predicted"/>
<dbReference type="GeneID" id="108670937"/>
<dbReference type="RefSeq" id="XP_018013917.2">
    <property type="nucleotide sequence ID" value="XM_018158428.2"/>
</dbReference>
<organism evidence="3 4">
    <name type="scientific">Hyalella azteca</name>
    <name type="common">Amphipod</name>
    <dbReference type="NCBI Taxonomy" id="294128"/>
    <lineage>
        <taxon>Eukaryota</taxon>
        <taxon>Metazoa</taxon>
        <taxon>Ecdysozoa</taxon>
        <taxon>Arthropoda</taxon>
        <taxon>Crustacea</taxon>
        <taxon>Multicrustacea</taxon>
        <taxon>Malacostraca</taxon>
        <taxon>Eumalacostraca</taxon>
        <taxon>Peracarida</taxon>
        <taxon>Amphipoda</taxon>
        <taxon>Senticaudata</taxon>
        <taxon>Talitrida</taxon>
        <taxon>Talitroidea</taxon>
        <taxon>Hyalellidae</taxon>
        <taxon>Hyalella</taxon>
    </lineage>
</organism>
<evidence type="ECO:0000313" key="3">
    <source>
        <dbReference type="Proteomes" id="UP000694843"/>
    </source>
</evidence>
<evidence type="ECO:0000313" key="4">
    <source>
        <dbReference type="RefSeq" id="XP_018013917.2"/>
    </source>
</evidence>
<feature type="domain" description="Ig-like" evidence="2">
    <location>
        <begin position="22"/>
        <end position="120"/>
    </location>
</feature>
<dbReference type="Proteomes" id="UP000694843">
    <property type="component" value="Unplaced"/>
</dbReference>
<reference evidence="4" key="1">
    <citation type="submission" date="2025-08" db="UniProtKB">
        <authorList>
            <consortium name="RefSeq"/>
        </authorList>
    </citation>
    <scope>IDENTIFICATION</scope>
</reference>
<feature type="signal peptide" evidence="1">
    <location>
        <begin position="1"/>
        <end position="18"/>
    </location>
</feature>
<keyword evidence="3" id="KW-1185">Reference proteome</keyword>
<dbReference type="InterPro" id="IPR036179">
    <property type="entry name" value="Ig-like_dom_sf"/>
</dbReference>
<dbReference type="AlphaFoldDB" id="A0A8B7NJU2"/>
<dbReference type="SUPFAM" id="SSF48726">
    <property type="entry name" value="Immunoglobulin"/>
    <property type="match status" value="1"/>
</dbReference>
<sequence>MYALFSVTLVILTTTVASSVVPAMSITSEDGSFLGPSIEITRGQRLSLVCSVEGYGISKKLSWSYEMKGRELRDEPPLVRGDFLQQRQLRLPRLDAGDCGRELVCSYGDDGMMATSMSVTLK</sequence>
<name>A0A8B7NJU2_HYAAZ</name>
<dbReference type="PROSITE" id="PS50835">
    <property type="entry name" value="IG_LIKE"/>
    <property type="match status" value="1"/>
</dbReference>
<evidence type="ECO:0000259" key="2">
    <source>
        <dbReference type="PROSITE" id="PS50835"/>
    </source>
</evidence>
<feature type="non-terminal residue" evidence="4">
    <location>
        <position position="122"/>
    </location>
</feature>
<dbReference type="KEGG" id="hazt:108670937"/>